<dbReference type="EMBL" id="JACEFG010000001">
    <property type="protein sequence ID" value="MBA2173322.1"/>
    <property type="molecule type" value="Genomic_DNA"/>
</dbReference>
<comment type="caution">
    <text evidence="1">The sequence shown here is derived from an EMBL/GenBank/DDBJ whole genome shotgun (WGS) entry which is preliminary data.</text>
</comment>
<sequence length="111" mass="12379">MKKWGLIGLGVFTSLIWVAVIVVLITPPSTSHLAESHSLSLEPYHSEKTISEERLTAHFMNGEAVDREADTIFGKRVITRNWVEDMQEDGKLSIDTILDSLELESPSPDNS</sequence>
<organism evidence="1 2">
    <name type="scientific">Halobacillus locisalis</name>
    <dbReference type="NCBI Taxonomy" id="220753"/>
    <lineage>
        <taxon>Bacteria</taxon>
        <taxon>Bacillati</taxon>
        <taxon>Bacillota</taxon>
        <taxon>Bacilli</taxon>
        <taxon>Bacillales</taxon>
        <taxon>Bacillaceae</taxon>
        <taxon>Halobacillus</taxon>
    </lineage>
</organism>
<name>A0A838CLM5_9BACI</name>
<protein>
    <submittedName>
        <fullName evidence="1">Uncharacterized protein</fullName>
    </submittedName>
</protein>
<dbReference type="RefSeq" id="WP_181470394.1">
    <property type="nucleotide sequence ID" value="NZ_JACEFG010000001.1"/>
</dbReference>
<reference evidence="1 2" key="1">
    <citation type="journal article" date="2004" name="Extremophiles">
        <title>Halobacillus locisalis sp. nov., a halophilic bacterium isolated from a marine solar saltern of the Yellow Sea in Korea.</title>
        <authorList>
            <person name="Yoon J.H."/>
            <person name="Kang K.H."/>
            <person name="Oh T.K."/>
            <person name="Park Y.H."/>
        </authorList>
    </citation>
    <scope>NUCLEOTIDE SEQUENCE [LARGE SCALE GENOMIC DNA]</scope>
    <source>
        <strain evidence="1 2">KCTC 3788</strain>
    </source>
</reference>
<evidence type="ECO:0000313" key="1">
    <source>
        <dbReference type="EMBL" id="MBA2173322.1"/>
    </source>
</evidence>
<dbReference type="Proteomes" id="UP000571017">
    <property type="component" value="Unassembled WGS sequence"/>
</dbReference>
<evidence type="ECO:0000313" key="2">
    <source>
        <dbReference type="Proteomes" id="UP000571017"/>
    </source>
</evidence>
<accession>A0A838CLM5</accession>
<proteinExistence type="predicted"/>
<keyword evidence="2" id="KW-1185">Reference proteome</keyword>
<dbReference type="AlphaFoldDB" id="A0A838CLM5"/>
<gene>
    <name evidence="1" type="ORF">H0266_00255</name>
</gene>